<dbReference type="Proteomes" id="UP000001953">
    <property type="component" value="Chromosome"/>
</dbReference>
<dbReference type="STRING" id="323097.Nham_3858"/>
<organism evidence="1 2">
    <name type="scientific">Nitrobacter hamburgensis (strain DSM 10229 / NCIMB 13809 / X14)</name>
    <dbReference type="NCBI Taxonomy" id="323097"/>
    <lineage>
        <taxon>Bacteria</taxon>
        <taxon>Pseudomonadati</taxon>
        <taxon>Pseudomonadota</taxon>
        <taxon>Alphaproteobacteria</taxon>
        <taxon>Hyphomicrobiales</taxon>
        <taxon>Nitrobacteraceae</taxon>
        <taxon>Nitrobacter</taxon>
    </lineage>
</organism>
<dbReference type="EMBL" id="CP000319">
    <property type="protein sequence ID" value="ABE64561.1"/>
    <property type="molecule type" value="Genomic_DNA"/>
</dbReference>
<gene>
    <name evidence="1" type="ordered locus">Nham_3858</name>
</gene>
<accession>Q1QGT6</accession>
<dbReference type="AlphaFoldDB" id="Q1QGT6"/>
<proteinExistence type="predicted"/>
<dbReference type="KEGG" id="nha:Nham_3858"/>
<protein>
    <submittedName>
        <fullName evidence="1">Uncharacterized protein</fullName>
    </submittedName>
</protein>
<evidence type="ECO:0000313" key="2">
    <source>
        <dbReference type="Proteomes" id="UP000001953"/>
    </source>
</evidence>
<sequence length="344" mass="36712">MAIMNLHHRYVISLSLILGLVILSGCKKDSPPPPRNCGTAEECFSILRDTLGACAFAGAGDLPNRTAFWNAYNFHKVRNILAVVQVRVVHLNTGLPDSISQKPVRVIPLPKGTIRGGPDGIDYNGPPEGLGCQYVKVNNLVDQYSYSLISACFEGDSACVSSPVAQPTGDEIARCDVECSKIGGNCTRADIGYSPGLSSLATALISAPLPTRHDLQSLLQLSGAPSPHCKYPGLIELASDGSFKTVSDGCIAPIPLEDDAPWSAAFLNSPAFTSGKITRATPSEALLTWDTQPSMTIRSYATASAAPVNQSLWFLRVRSNELLFASEKRPAGEQFCAKIAYKQG</sequence>
<dbReference type="HOGENOM" id="CLU_806160_0_0_5"/>
<reference evidence="1 2" key="1">
    <citation type="submission" date="2006-03" db="EMBL/GenBank/DDBJ databases">
        <title>Complete sequence of chromosome of Nitrobacter hamburgensis X14.</title>
        <authorList>
            <consortium name="US DOE Joint Genome Institute"/>
            <person name="Copeland A."/>
            <person name="Lucas S."/>
            <person name="Lapidus A."/>
            <person name="Barry K."/>
            <person name="Detter J.C."/>
            <person name="Glavina del Rio T."/>
            <person name="Hammon N."/>
            <person name="Israni S."/>
            <person name="Dalin E."/>
            <person name="Tice H."/>
            <person name="Pitluck S."/>
            <person name="Chain P."/>
            <person name="Malfatti S."/>
            <person name="Shin M."/>
            <person name="Vergez L."/>
            <person name="Schmutz J."/>
            <person name="Larimer F."/>
            <person name="Land M."/>
            <person name="Hauser L."/>
            <person name="Kyrpides N."/>
            <person name="Ivanova N."/>
            <person name="Ward B."/>
            <person name="Arp D."/>
            <person name="Klotz M."/>
            <person name="Stein L."/>
            <person name="O'Mullan G."/>
            <person name="Starkenburg S."/>
            <person name="Sayavedra L."/>
            <person name="Poret-Peterson A.T."/>
            <person name="Gentry M.E."/>
            <person name="Bruce D."/>
            <person name="Richardson P."/>
        </authorList>
    </citation>
    <scope>NUCLEOTIDE SEQUENCE [LARGE SCALE GENOMIC DNA]</scope>
    <source>
        <strain evidence="2">DSM 10229 / NCIMB 13809 / X14</strain>
    </source>
</reference>
<keyword evidence="2" id="KW-1185">Reference proteome</keyword>
<evidence type="ECO:0000313" key="1">
    <source>
        <dbReference type="EMBL" id="ABE64561.1"/>
    </source>
</evidence>
<name>Q1QGT6_NITHX</name>